<proteinExistence type="predicted"/>
<dbReference type="Proteomes" id="UP000291422">
    <property type="component" value="Unassembled WGS sequence"/>
</dbReference>
<gene>
    <name evidence="5" type="ORF">AA0117_g5735</name>
</gene>
<evidence type="ECO:0000256" key="1">
    <source>
        <dbReference type="ARBA" id="ARBA00022806"/>
    </source>
</evidence>
<dbReference type="GO" id="GO:0035194">
    <property type="term" value="P:regulatory ncRNA-mediated post-transcriptional gene silencing"/>
    <property type="evidence" value="ECO:0007669"/>
    <property type="project" value="TreeGrafter"/>
</dbReference>
<dbReference type="Gene3D" id="3.40.50.300">
    <property type="entry name" value="P-loop containing nucleotide triphosphate hydrolases"/>
    <property type="match status" value="2"/>
</dbReference>
<reference evidence="6" key="1">
    <citation type="journal article" date="2019" name="bioRxiv">
        <title>Genomics, evolutionary history and diagnostics of the Alternaria alternata species group including apple and Asian pear pathotypes.</title>
        <authorList>
            <person name="Armitage A.D."/>
            <person name="Cockerton H.M."/>
            <person name="Sreenivasaprasad S."/>
            <person name="Woodhall J.W."/>
            <person name="Lane C.R."/>
            <person name="Harrison R.J."/>
            <person name="Clarkson J.P."/>
        </authorList>
    </citation>
    <scope>NUCLEOTIDE SEQUENCE [LARGE SCALE GENOMIC DNA]</scope>
    <source>
        <strain evidence="6">FERA 1177</strain>
    </source>
</reference>
<keyword evidence="1" id="KW-0378">Hydrolase</keyword>
<comment type="caution">
    <text evidence="5">The sequence shown here is derived from an EMBL/GenBank/DDBJ whole genome shotgun (WGS) entry which is preliminary data.</text>
</comment>
<dbReference type="CDD" id="cd18808">
    <property type="entry name" value="SF1_C_Upf1"/>
    <property type="match status" value="1"/>
</dbReference>
<keyword evidence="1" id="KW-0547">Nucleotide-binding</keyword>
<accession>A0A4Q4NI42</accession>
<dbReference type="SUPFAM" id="SSF52540">
    <property type="entry name" value="P-loop containing nucleoside triphosphate hydrolases"/>
    <property type="match status" value="1"/>
</dbReference>
<evidence type="ECO:0000259" key="3">
    <source>
        <dbReference type="Pfam" id="PF13086"/>
    </source>
</evidence>
<name>A0A4Q4NI42_ALTAL</name>
<dbReference type="Pfam" id="PF13086">
    <property type="entry name" value="AAA_11"/>
    <property type="match status" value="1"/>
</dbReference>
<protein>
    <submittedName>
        <fullName evidence="5">Uncharacterized protein</fullName>
    </submittedName>
</protein>
<dbReference type="InterPro" id="IPR041677">
    <property type="entry name" value="DNA2/NAM7_AAA_11"/>
</dbReference>
<dbReference type="Pfam" id="PF13087">
    <property type="entry name" value="AAA_12"/>
    <property type="match status" value="1"/>
</dbReference>
<dbReference type="AlphaFoldDB" id="A0A4Q4NI42"/>
<evidence type="ECO:0000256" key="2">
    <source>
        <dbReference type="SAM" id="MobiDB-lite"/>
    </source>
</evidence>
<feature type="region of interest" description="Disordered" evidence="2">
    <location>
        <begin position="924"/>
        <end position="949"/>
    </location>
</feature>
<keyword evidence="1" id="KW-0347">Helicase</keyword>
<feature type="compositionally biased region" description="Polar residues" evidence="2">
    <location>
        <begin position="29"/>
        <end position="48"/>
    </location>
</feature>
<dbReference type="PANTHER" id="PTHR10887:SF322">
    <property type="entry name" value="HELICASE MOV-10"/>
    <property type="match status" value="1"/>
</dbReference>
<dbReference type="InterPro" id="IPR045055">
    <property type="entry name" value="DNA2/NAM7-like"/>
</dbReference>
<evidence type="ECO:0000259" key="4">
    <source>
        <dbReference type="Pfam" id="PF13087"/>
    </source>
</evidence>
<feature type="domain" description="DNA2/NAM7 helicase-like C-terminal" evidence="4">
    <location>
        <begin position="656"/>
        <end position="844"/>
    </location>
</feature>
<sequence length="949" mass="105865">MLQSHHGNTVKDNLSRLVAVPNIVPRTKSSVSPGFSTSTVAEPQVSSETGKHGILRSSGTSDTSQSDFVNNTWEYDVYATPFVPPALRSINTEMATILPTIPRHQIDFEQYVHSFVGTSFIPTPYTEAEQSLGLSAADSLRPATALNEFIYLQYFSRVAAIECAAKEEHNETYAMYRVPLRQSPSAGGLWSLSVPGLREDSPHIEMGDVLQIRQLYVDGTGAIMPMPVYVNDDQYWYKGTPSVSFKSWTGIQHDGAVFGINRAQETVYIKADGLGFPDPSIPPMPMFVNVVIPLKFNIIKSQRRALVHLSSELKHVSLALRTDASGSLENHFGESPGTKYATLQRDTAEATSGDHRNDWSLRMLFPGESHGVRQTTLRKVPHRELYDKAINYEQAHAVNGICNNTYGILPYLISGPPGTGKTKTLVETAMQLLETSNVKHLLICAPSEAAADTIALRLKSYLSRKQLFRLNRPGRADNEVPRELLQYCHIENDMFSLPPFKDLMAFDVVVASCQDASILAEARMTNNDLWTMQKAMISAFNPREEMPTPPLHWTALLIDEAAQATELDVLPAISVVCPPSTYPEKSPQPRFVMAGDENQLGPRTASRDTRVTMSLFARLFKRPLYNDHPLSRSKVKPSSGPPVLKRSMLPITYPPFTLLIRNYRSHPAILSVPSAIFYQNTLIPEVVIPNTPLQQSDIWRGRRWPVLFVPHDGTDEIERDGGGWYNVSEANIACDIAQTLIYSSSVKQPDICIMSPFAAQVRLMRSLIRSSKYGNGSGLWDVNIGPLEAFQGLEKRVVILCTTRTRKRFLAKDNSMGVGIIGEKRKMNVALTRAKEALVVIGNPEVLEQDANWRQWMAYCWRNGLVRDDEGIWAGCKNEFGVPKFGVLERALMAKEDQGKANGRVLGAGHETNEDYDAWVESLREALEEDDEEVEGEEYEETEEAEYAP</sequence>
<keyword evidence="1" id="KW-0067">ATP-binding</keyword>
<dbReference type="PANTHER" id="PTHR10887">
    <property type="entry name" value="DNA2/NAM7 HELICASE FAMILY"/>
    <property type="match status" value="1"/>
</dbReference>
<dbReference type="InterPro" id="IPR047187">
    <property type="entry name" value="SF1_C_Upf1"/>
</dbReference>
<dbReference type="EMBL" id="PDXD01000012">
    <property type="protein sequence ID" value="RYN76224.1"/>
    <property type="molecule type" value="Genomic_DNA"/>
</dbReference>
<evidence type="ECO:0000313" key="6">
    <source>
        <dbReference type="Proteomes" id="UP000291422"/>
    </source>
</evidence>
<dbReference type="InterPro" id="IPR027417">
    <property type="entry name" value="P-loop_NTPase"/>
</dbReference>
<feature type="region of interest" description="Disordered" evidence="2">
    <location>
        <begin position="29"/>
        <end position="65"/>
    </location>
</feature>
<dbReference type="VEuPathDB" id="FungiDB:CC77DRAFT_1031145"/>
<dbReference type="GO" id="GO:0004386">
    <property type="term" value="F:helicase activity"/>
    <property type="evidence" value="ECO:0007669"/>
    <property type="project" value="InterPro"/>
</dbReference>
<dbReference type="FunFam" id="3.40.50.300:FF:006154">
    <property type="entry name" value="Predicted protein"/>
    <property type="match status" value="1"/>
</dbReference>
<dbReference type="GO" id="GO:0005829">
    <property type="term" value="C:cytosol"/>
    <property type="evidence" value="ECO:0007669"/>
    <property type="project" value="TreeGrafter"/>
</dbReference>
<dbReference type="InterPro" id="IPR041679">
    <property type="entry name" value="DNA2/NAM7-like_C"/>
</dbReference>
<evidence type="ECO:0000313" key="5">
    <source>
        <dbReference type="EMBL" id="RYN76224.1"/>
    </source>
</evidence>
<feature type="domain" description="DNA2/NAM7 helicase helicase" evidence="3">
    <location>
        <begin position="390"/>
        <end position="486"/>
    </location>
</feature>
<feature type="compositionally biased region" description="Acidic residues" evidence="2">
    <location>
        <begin position="927"/>
        <end position="949"/>
    </location>
</feature>
<organism evidence="5 6">
    <name type="scientific">Alternaria alternata</name>
    <name type="common">Alternaria rot fungus</name>
    <name type="synonym">Torula alternata</name>
    <dbReference type="NCBI Taxonomy" id="5599"/>
    <lineage>
        <taxon>Eukaryota</taxon>
        <taxon>Fungi</taxon>
        <taxon>Dikarya</taxon>
        <taxon>Ascomycota</taxon>
        <taxon>Pezizomycotina</taxon>
        <taxon>Dothideomycetes</taxon>
        <taxon>Pleosporomycetidae</taxon>
        <taxon>Pleosporales</taxon>
        <taxon>Pleosporineae</taxon>
        <taxon>Pleosporaceae</taxon>
        <taxon>Alternaria</taxon>
        <taxon>Alternaria sect. Alternaria</taxon>
        <taxon>Alternaria alternata complex</taxon>
    </lineage>
</organism>